<proteinExistence type="predicted"/>
<sequence length="361" mass="36046">MAVSSGPLKLSILIDFRAAPQSSTAAIPARGECAWQDTPVAANEPKRIYVPLKSEMKPLVEAAQKGGIFLIHGSVQGNAVQIDKVDSVNVGFVPGAGTGHGNKLKTLGPVAFGKAGGGSPPVDEAGGGGTPQTPADMGGMPPMQQADGTCGDGNAMATVVINQPGLDKLNVRTGPGGQVVGTVPEGGTVSVVGPCGAISGAAGFAKPKTQQGGGAAGWCQISAPVHGCVSSQFLAFGGGDTGLPGGAAGFAKSKSKPQVPASAATGFSGQWAANADNVAYTVSLRQKGNSVSGNYQGSDGSAGTISGKMNGNILRFGWVQKDGTRGSGKFVLADDGQSFDGSYNFSNNPDTVEGSWNGRRQ</sequence>
<protein>
    <recommendedName>
        <fullName evidence="4">SH3 domain-containing protein</fullName>
    </recommendedName>
</protein>
<evidence type="ECO:0000313" key="3">
    <source>
        <dbReference type="Proteomes" id="UP000053176"/>
    </source>
</evidence>
<dbReference type="AlphaFoldDB" id="A0A101KN93"/>
<reference evidence="2 3" key="1">
    <citation type="submission" date="2015-12" db="EMBL/GenBank/DDBJ databases">
        <title>Draft genome sequence of Mesorhizobium sp. UFLA 01-765, a multitolerant efficient symbiont and plant-growth promoting strain isolated from Zn-mining soil using Leucaena leucocephala as a trap plant.</title>
        <authorList>
            <person name="Rangel W.M."/>
            <person name="Thijs S."/>
            <person name="Longatti S.M."/>
            <person name="Moreira F.M."/>
            <person name="Weyens N."/>
            <person name="Vangronsveld J."/>
            <person name="Van Hamme J.D."/>
            <person name="Bottos E.M."/>
            <person name="Rineau F."/>
        </authorList>
    </citation>
    <scope>NUCLEOTIDE SEQUENCE [LARGE SCALE GENOMIC DNA]</scope>
    <source>
        <strain evidence="2 3">UFLA 01-765</strain>
    </source>
</reference>
<organism evidence="2 3">
    <name type="scientific">Rhizobium loti</name>
    <name type="common">Mesorhizobium loti</name>
    <dbReference type="NCBI Taxonomy" id="381"/>
    <lineage>
        <taxon>Bacteria</taxon>
        <taxon>Pseudomonadati</taxon>
        <taxon>Pseudomonadota</taxon>
        <taxon>Alphaproteobacteria</taxon>
        <taxon>Hyphomicrobiales</taxon>
        <taxon>Phyllobacteriaceae</taxon>
        <taxon>Mesorhizobium</taxon>
    </lineage>
</organism>
<feature type="compositionally biased region" description="Gly residues" evidence="1">
    <location>
        <begin position="114"/>
        <end position="130"/>
    </location>
</feature>
<accession>A0A101KN93</accession>
<gene>
    <name evidence="2" type="ORF">AU467_32180</name>
</gene>
<evidence type="ECO:0000256" key="1">
    <source>
        <dbReference type="SAM" id="MobiDB-lite"/>
    </source>
</evidence>
<feature type="compositionally biased region" description="Polar residues" evidence="1">
    <location>
        <begin position="339"/>
        <end position="350"/>
    </location>
</feature>
<evidence type="ECO:0000313" key="2">
    <source>
        <dbReference type="EMBL" id="KUM23944.1"/>
    </source>
</evidence>
<dbReference type="EMBL" id="LPWA01000149">
    <property type="protein sequence ID" value="KUM23944.1"/>
    <property type="molecule type" value="Genomic_DNA"/>
</dbReference>
<dbReference type="Proteomes" id="UP000053176">
    <property type="component" value="Unassembled WGS sequence"/>
</dbReference>
<feature type="region of interest" description="Disordered" evidence="1">
    <location>
        <begin position="338"/>
        <end position="361"/>
    </location>
</feature>
<evidence type="ECO:0008006" key="4">
    <source>
        <dbReference type="Google" id="ProtNLM"/>
    </source>
</evidence>
<feature type="region of interest" description="Disordered" evidence="1">
    <location>
        <begin position="114"/>
        <end position="138"/>
    </location>
</feature>
<comment type="caution">
    <text evidence="2">The sequence shown here is derived from an EMBL/GenBank/DDBJ whole genome shotgun (WGS) entry which is preliminary data.</text>
</comment>
<name>A0A101KN93_RHILI</name>